<dbReference type="Gene3D" id="1.10.287.470">
    <property type="entry name" value="Helix hairpin bin"/>
    <property type="match status" value="1"/>
</dbReference>
<dbReference type="Pfam" id="PF25989">
    <property type="entry name" value="YknX_C"/>
    <property type="match status" value="1"/>
</dbReference>
<proteinExistence type="inferred from homology"/>
<evidence type="ECO:0000256" key="3">
    <source>
        <dbReference type="ARBA" id="ARBA00023054"/>
    </source>
</evidence>
<reference evidence="7 8" key="1">
    <citation type="submission" date="2019-09" db="EMBL/GenBank/DDBJ databases">
        <authorList>
            <person name="Kevbrin V."/>
            <person name="Grouzdev D.S."/>
        </authorList>
    </citation>
    <scope>NUCLEOTIDE SEQUENCE [LARGE SCALE GENOMIC DNA]</scope>
    <source>
        <strain evidence="7 8">G-192</strain>
    </source>
</reference>
<feature type="domain" description="YknX-like C-terminal permuted SH3-like" evidence="6">
    <location>
        <begin position="329"/>
        <end position="396"/>
    </location>
</feature>
<dbReference type="PANTHER" id="PTHR32347:SF29">
    <property type="entry name" value="UPF0194 MEMBRANE PROTEIN YBHG"/>
    <property type="match status" value="1"/>
</dbReference>
<dbReference type="RefSeq" id="WP_150021532.1">
    <property type="nucleotide sequence ID" value="NZ_VWOJ01000001.1"/>
</dbReference>
<evidence type="ECO:0000256" key="1">
    <source>
        <dbReference type="ARBA" id="ARBA00004196"/>
    </source>
</evidence>
<accession>A0A5M6ZQH0</accession>
<comment type="caution">
    <text evidence="7">The sequence shown here is derived from an EMBL/GenBank/DDBJ whole genome shotgun (WGS) entry which is preliminary data.</text>
</comment>
<evidence type="ECO:0000259" key="5">
    <source>
        <dbReference type="Pfam" id="PF25876"/>
    </source>
</evidence>
<name>A0A5M6ZQH0_9PROT</name>
<dbReference type="AlphaFoldDB" id="A0A5M6ZQH0"/>
<dbReference type="PANTHER" id="PTHR32347">
    <property type="entry name" value="EFFLUX SYSTEM COMPONENT YKNX-RELATED"/>
    <property type="match status" value="1"/>
</dbReference>
<dbReference type="InterPro" id="IPR050465">
    <property type="entry name" value="UPF0194_transport"/>
</dbReference>
<keyword evidence="8" id="KW-1185">Reference proteome</keyword>
<dbReference type="SUPFAM" id="SSF111369">
    <property type="entry name" value="HlyD-like secretion proteins"/>
    <property type="match status" value="1"/>
</dbReference>
<feature type="domain" description="Multidrug resistance protein MdtA-like alpha-helical hairpin" evidence="5">
    <location>
        <begin position="121"/>
        <end position="178"/>
    </location>
</feature>
<dbReference type="GO" id="GO:0030313">
    <property type="term" value="C:cell envelope"/>
    <property type="evidence" value="ECO:0007669"/>
    <property type="project" value="UniProtKB-SubCell"/>
</dbReference>
<protein>
    <submittedName>
        <fullName evidence="7">Efflux RND transporter periplasmic adaptor subunit</fullName>
    </submittedName>
</protein>
<evidence type="ECO:0000313" key="8">
    <source>
        <dbReference type="Proteomes" id="UP000325122"/>
    </source>
</evidence>
<keyword evidence="3 4" id="KW-0175">Coiled coil</keyword>
<dbReference type="GO" id="GO:0016020">
    <property type="term" value="C:membrane"/>
    <property type="evidence" value="ECO:0007669"/>
    <property type="project" value="InterPro"/>
</dbReference>
<dbReference type="EMBL" id="VWOJ01000001">
    <property type="protein sequence ID" value="KAA5804501.1"/>
    <property type="molecule type" value="Genomic_DNA"/>
</dbReference>
<evidence type="ECO:0000259" key="6">
    <source>
        <dbReference type="Pfam" id="PF25989"/>
    </source>
</evidence>
<evidence type="ECO:0000313" key="7">
    <source>
        <dbReference type="EMBL" id="KAA5804501.1"/>
    </source>
</evidence>
<dbReference type="Gene3D" id="2.40.50.100">
    <property type="match status" value="1"/>
</dbReference>
<dbReference type="InterPro" id="IPR058637">
    <property type="entry name" value="YknX-like_C"/>
</dbReference>
<gene>
    <name evidence="7" type="ORF">F1654_00375</name>
</gene>
<dbReference type="Proteomes" id="UP000325122">
    <property type="component" value="Unassembled WGS sequence"/>
</dbReference>
<evidence type="ECO:0000256" key="2">
    <source>
        <dbReference type="ARBA" id="ARBA00009477"/>
    </source>
</evidence>
<comment type="subcellular location">
    <subcellularLocation>
        <location evidence="1">Cell envelope</location>
    </subcellularLocation>
</comment>
<evidence type="ECO:0000256" key="4">
    <source>
        <dbReference type="SAM" id="Coils"/>
    </source>
</evidence>
<organism evidence="7 8">
    <name type="scientific">Alkalicaulis satelles</name>
    <dbReference type="NCBI Taxonomy" id="2609175"/>
    <lineage>
        <taxon>Bacteria</taxon>
        <taxon>Pseudomonadati</taxon>
        <taxon>Pseudomonadota</taxon>
        <taxon>Alphaproteobacteria</taxon>
        <taxon>Maricaulales</taxon>
        <taxon>Maricaulaceae</taxon>
        <taxon>Alkalicaulis</taxon>
    </lineage>
</organism>
<feature type="coiled-coil region" evidence="4">
    <location>
        <begin position="104"/>
        <end position="131"/>
    </location>
</feature>
<comment type="similarity">
    <text evidence="2">Belongs to the membrane fusion protein (MFP) (TC 8.A.1) family.</text>
</comment>
<sequence length="398" mass="43110">MSLKNLKFRHVFWAGAALVLVLAFAFAVAPRPVPADFGEAQTAPLSVSVSAEGHAQVRDVFTVSAPIAGRLMRVEKRAGDAVEAGETLAMLLPVDPVLLDARSRSEAQAALQSAEALLGFARAELGRAEAEADYARTELERFETLAQRGTVSQGALDRARLQSRSAQAALQTARASVRAREAERDAAEARLAPPANGQEEGVVRLTSPITGRVLSVEQQSETVLAPGQRVLELGDPVDLQIIAEVRSEDAVRIRENAPARITAWGGEGDLRAEVRRVEPFGARRISALGVEERRVNVILDILEPWEDWSALGHGYRVRAAVEVWRGEDVLTAPVAALFRHEGGWAVFAVENGRARLRRVETGPNDGRTAHIVSGLNPGERVVLYPSDRIHDGARVRAR</sequence>
<dbReference type="Pfam" id="PF25876">
    <property type="entry name" value="HH_MFP_RND"/>
    <property type="match status" value="1"/>
</dbReference>
<dbReference type="Gene3D" id="2.40.420.20">
    <property type="match status" value="1"/>
</dbReference>
<dbReference type="GO" id="GO:0022857">
    <property type="term" value="F:transmembrane transporter activity"/>
    <property type="evidence" value="ECO:0007669"/>
    <property type="project" value="InterPro"/>
</dbReference>
<dbReference type="InterPro" id="IPR058624">
    <property type="entry name" value="MdtA-like_HH"/>
</dbReference>
<dbReference type="InterPro" id="IPR006143">
    <property type="entry name" value="RND_pump_MFP"/>
</dbReference>
<dbReference type="NCBIfam" id="TIGR01730">
    <property type="entry name" value="RND_mfp"/>
    <property type="match status" value="1"/>
</dbReference>